<dbReference type="EMBL" id="JXTB01000812">
    <property type="protein sequence ID" value="PON32491.1"/>
    <property type="molecule type" value="Genomic_DNA"/>
</dbReference>
<proteinExistence type="predicted"/>
<comment type="caution">
    <text evidence="1">The sequence shown here is derived from an EMBL/GenBank/DDBJ whole genome shotgun (WGS) entry which is preliminary data.</text>
</comment>
<name>A0A2P5A7G3_PARAD</name>
<protein>
    <submittedName>
        <fullName evidence="1">Uncharacterized protein</fullName>
    </submittedName>
</protein>
<organism evidence="1 2">
    <name type="scientific">Parasponia andersonii</name>
    <name type="common">Sponia andersonii</name>
    <dbReference type="NCBI Taxonomy" id="3476"/>
    <lineage>
        <taxon>Eukaryota</taxon>
        <taxon>Viridiplantae</taxon>
        <taxon>Streptophyta</taxon>
        <taxon>Embryophyta</taxon>
        <taxon>Tracheophyta</taxon>
        <taxon>Spermatophyta</taxon>
        <taxon>Magnoliopsida</taxon>
        <taxon>eudicotyledons</taxon>
        <taxon>Gunneridae</taxon>
        <taxon>Pentapetalae</taxon>
        <taxon>rosids</taxon>
        <taxon>fabids</taxon>
        <taxon>Rosales</taxon>
        <taxon>Cannabaceae</taxon>
        <taxon>Parasponia</taxon>
    </lineage>
</organism>
<keyword evidence="2" id="KW-1185">Reference proteome</keyword>
<dbReference type="AlphaFoldDB" id="A0A2P5A7G3"/>
<accession>A0A2P5A7G3</accession>
<evidence type="ECO:0000313" key="1">
    <source>
        <dbReference type="EMBL" id="PON32491.1"/>
    </source>
</evidence>
<evidence type="ECO:0000313" key="2">
    <source>
        <dbReference type="Proteomes" id="UP000237105"/>
    </source>
</evidence>
<dbReference type="Proteomes" id="UP000237105">
    <property type="component" value="Unassembled WGS sequence"/>
</dbReference>
<gene>
    <name evidence="1" type="ORF">PanWU01x14_360880</name>
</gene>
<sequence>IVQWLVRLYNLGQGRRDSETESRVMRLLTYGVEKISQVQPLSSPWSSSTSWALDLGDLGFEKFFRS</sequence>
<reference evidence="2" key="1">
    <citation type="submission" date="2016-06" db="EMBL/GenBank/DDBJ databases">
        <title>Parallel loss of symbiosis genes in relatives of nitrogen-fixing non-legume Parasponia.</title>
        <authorList>
            <person name="Van Velzen R."/>
            <person name="Holmer R."/>
            <person name="Bu F."/>
            <person name="Rutten L."/>
            <person name="Van Zeijl A."/>
            <person name="Liu W."/>
            <person name="Santuari L."/>
            <person name="Cao Q."/>
            <person name="Sharma T."/>
            <person name="Shen D."/>
            <person name="Roswanjaya Y."/>
            <person name="Wardhani T."/>
            <person name="Kalhor M.S."/>
            <person name="Jansen J."/>
            <person name="Van den Hoogen J."/>
            <person name="Gungor B."/>
            <person name="Hartog M."/>
            <person name="Hontelez J."/>
            <person name="Verver J."/>
            <person name="Yang W.-C."/>
            <person name="Schijlen E."/>
            <person name="Repin R."/>
            <person name="Schilthuizen M."/>
            <person name="Schranz E."/>
            <person name="Heidstra R."/>
            <person name="Miyata K."/>
            <person name="Fedorova E."/>
            <person name="Kohlen W."/>
            <person name="Bisseling T."/>
            <person name="Smit S."/>
            <person name="Geurts R."/>
        </authorList>
    </citation>
    <scope>NUCLEOTIDE SEQUENCE [LARGE SCALE GENOMIC DNA]</scope>
    <source>
        <strain evidence="2">cv. WU1-14</strain>
    </source>
</reference>
<feature type="non-terminal residue" evidence="1">
    <location>
        <position position="1"/>
    </location>
</feature>